<keyword evidence="4" id="KW-0808">Transferase</keyword>
<dbReference type="RefSeq" id="WP_343836586.1">
    <property type="nucleotide sequence ID" value="NZ_BAAADO010000001.1"/>
</dbReference>
<evidence type="ECO:0000256" key="3">
    <source>
        <dbReference type="ARBA" id="ARBA00022603"/>
    </source>
</evidence>
<evidence type="ECO:0000256" key="4">
    <source>
        <dbReference type="ARBA" id="ARBA00022679"/>
    </source>
</evidence>
<evidence type="ECO:0000256" key="1">
    <source>
        <dbReference type="ARBA" id="ARBA00001541"/>
    </source>
</evidence>
<evidence type="ECO:0000313" key="7">
    <source>
        <dbReference type="EMBL" id="GAA0481099.1"/>
    </source>
</evidence>
<dbReference type="PIRSF" id="PIRSF000410">
    <property type="entry name" value="CheR"/>
    <property type="match status" value="1"/>
</dbReference>
<keyword evidence="5" id="KW-0949">S-adenosyl-L-methionine</keyword>
<dbReference type="PROSITE" id="PS50123">
    <property type="entry name" value="CHER"/>
    <property type="match status" value="1"/>
</dbReference>
<dbReference type="InterPro" id="IPR050903">
    <property type="entry name" value="Bact_Chemotaxis_MeTrfase"/>
</dbReference>
<evidence type="ECO:0000313" key="8">
    <source>
        <dbReference type="Proteomes" id="UP001500880"/>
    </source>
</evidence>
<accession>A0ABP3KJK8</accession>
<keyword evidence="8" id="KW-1185">Reference proteome</keyword>
<dbReference type="Proteomes" id="UP001500880">
    <property type="component" value="Unassembled WGS sequence"/>
</dbReference>
<dbReference type="Pfam" id="PF01739">
    <property type="entry name" value="CheR"/>
    <property type="match status" value="1"/>
</dbReference>
<reference evidence="8" key="1">
    <citation type="journal article" date="2019" name="Int. J. Syst. Evol. Microbiol.">
        <title>The Global Catalogue of Microorganisms (GCM) 10K type strain sequencing project: providing services to taxonomists for standard genome sequencing and annotation.</title>
        <authorList>
            <consortium name="The Broad Institute Genomics Platform"/>
            <consortium name="The Broad Institute Genome Sequencing Center for Infectious Disease"/>
            <person name="Wu L."/>
            <person name="Ma J."/>
        </authorList>
    </citation>
    <scope>NUCLEOTIDE SEQUENCE [LARGE SCALE GENOMIC DNA]</scope>
    <source>
        <strain evidence="8">JCM 12389</strain>
    </source>
</reference>
<name>A0ABP3KJK8_9BACI</name>
<dbReference type="SMART" id="SM00138">
    <property type="entry name" value="MeTrc"/>
    <property type="match status" value="1"/>
</dbReference>
<dbReference type="EC" id="2.1.1.80" evidence="2"/>
<proteinExistence type="predicted"/>
<gene>
    <name evidence="7" type="primary">cheR</name>
    <name evidence="7" type="ORF">GCM10008986_02180</name>
</gene>
<sequence>MGDYEQFTERIHKRTGINLSLYKEKQMKRRLISLREKRGCQSFDDYYNLLINNKEYYHEFLNRITINVSEFFRNKKRWDVLDQTIIPKLLTRKKHLKIWSAACSTGEEPYTIAMIMNQHISLSNVEIVATDIDENALQAARNGVYPGKSLKEVPEDLKRKYFQENNGIYTIDPNLKKAITFKKHNLLKDTYGREYDLIVCRNVLIYFTDEAKEEIYQGFSHSLADDGILFVGSTEQIFNPKQYQFQTVDTFFYEKQNAKEQTLE</sequence>
<dbReference type="InterPro" id="IPR000780">
    <property type="entry name" value="CheR_MeTrfase"/>
</dbReference>
<dbReference type="EMBL" id="BAAADO010000001">
    <property type="protein sequence ID" value="GAA0481099.1"/>
    <property type="molecule type" value="Genomic_DNA"/>
</dbReference>
<evidence type="ECO:0000256" key="5">
    <source>
        <dbReference type="ARBA" id="ARBA00022691"/>
    </source>
</evidence>
<evidence type="ECO:0000256" key="2">
    <source>
        <dbReference type="ARBA" id="ARBA00012534"/>
    </source>
</evidence>
<protein>
    <recommendedName>
        <fullName evidence="2">protein-glutamate O-methyltransferase</fullName>
        <ecNumber evidence="2">2.1.1.80</ecNumber>
    </recommendedName>
</protein>
<dbReference type="Pfam" id="PF03705">
    <property type="entry name" value="CheR_N"/>
    <property type="match status" value="1"/>
</dbReference>
<dbReference type="InterPro" id="IPR026024">
    <property type="entry name" value="Chemotaxis_MeTrfase_CheR"/>
</dbReference>
<keyword evidence="3" id="KW-0489">Methyltransferase</keyword>
<dbReference type="Gene3D" id="3.40.50.150">
    <property type="entry name" value="Vaccinia Virus protein VP39"/>
    <property type="match status" value="1"/>
</dbReference>
<dbReference type="Gene3D" id="1.10.155.10">
    <property type="entry name" value="Chemotaxis receptor methyltransferase CheR, N-terminal domain"/>
    <property type="match status" value="1"/>
</dbReference>
<dbReference type="SUPFAM" id="SSF53335">
    <property type="entry name" value="S-adenosyl-L-methionine-dependent methyltransferases"/>
    <property type="match status" value="1"/>
</dbReference>
<dbReference type="InterPro" id="IPR022641">
    <property type="entry name" value="CheR_N"/>
</dbReference>
<comment type="catalytic activity">
    <reaction evidence="1">
        <text>L-glutamyl-[protein] + S-adenosyl-L-methionine = [protein]-L-glutamate 5-O-methyl ester + S-adenosyl-L-homocysteine</text>
        <dbReference type="Rhea" id="RHEA:24452"/>
        <dbReference type="Rhea" id="RHEA-COMP:10208"/>
        <dbReference type="Rhea" id="RHEA-COMP:10311"/>
        <dbReference type="ChEBI" id="CHEBI:29973"/>
        <dbReference type="ChEBI" id="CHEBI:57856"/>
        <dbReference type="ChEBI" id="CHEBI:59789"/>
        <dbReference type="ChEBI" id="CHEBI:82795"/>
        <dbReference type="EC" id="2.1.1.80"/>
    </reaction>
</comment>
<dbReference type="InterPro" id="IPR036804">
    <property type="entry name" value="CheR_N_sf"/>
</dbReference>
<dbReference type="PANTHER" id="PTHR24422">
    <property type="entry name" value="CHEMOTAXIS PROTEIN METHYLTRANSFERASE"/>
    <property type="match status" value="1"/>
</dbReference>
<comment type="caution">
    <text evidence="7">The sequence shown here is derived from an EMBL/GenBank/DDBJ whole genome shotgun (WGS) entry which is preliminary data.</text>
</comment>
<dbReference type="PRINTS" id="PR00996">
    <property type="entry name" value="CHERMTFRASE"/>
</dbReference>
<evidence type="ECO:0000259" key="6">
    <source>
        <dbReference type="PROSITE" id="PS50123"/>
    </source>
</evidence>
<organism evidence="7 8">
    <name type="scientific">Salinibacillus aidingensis</name>
    <dbReference type="NCBI Taxonomy" id="237684"/>
    <lineage>
        <taxon>Bacteria</taxon>
        <taxon>Bacillati</taxon>
        <taxon>Bacillota</taxon>
        <taxon>Bacilli</taxon>
        <taxon>Bacillales</taxon>
        <taxon>Bacillaceae</taxon>
        <taxon>Salinibacillus</taxon>
    </lineage>
</organism>
<dbReference type="InterPro" id="IPR029063">
    <property type="entry name" value="SAM-dependent_MTases_sf"/>
</dbReference>
<dbReference type="InterPro" id="IPR022642">
    <property type="entry name" value="CheR_C"/>
</dbReference>
<dbReference type="SUPFAM" id="SSF47757">
    <property type="entry name" value="Chemotaxis receptor methyltransferase CheR, N-terminal domain"/>
    <property type="match status" value="1"/>
</dbReference>
<dbReference type="PANTHER" id="PTHR24422:SF19">
    <property type="entry name" value="CHEMOTAXIS PROTEIN METHYLTRANSFERASE"/>
    <property type="match status" value="1"/>
</dbReference>
<feature type="domain" description="CheR-type methyltransferase" evidence="6">
    <location>
        <begin position="1"/>
        <end position="258"/>
    </location>
</feature>